<dbReference type="Pfam" id="PF09994">
    <property type="entry name" value="T6SS_Tle1-like_cat"/>
    <property type="match status" value="1"/>
</dbReference>
<dbReference type="GO" id="GO:0005525">
    <property type="term" value="F:GTP binding"/>
    <property type="evidence" value="ECO:0007669"/>
    <property type="project" value="InterPro"/>
</dbReference>
<dbReference type="PANTHER" id="PTHR33840">
    <property type="match status" value="1"/>
</dbReference>
<dbReference type="EMBL" id="QWIN01000589">
    <property type="protein sequence ID" value="RMY49479.1"/>
    <property type="molecule type" value="Genomic_DNA"/>
</dbReference>
<protein>
    <recommendedName>
        <fullName evidence="6">DUF2235 domain-containing protein</fullName>
    </recommendedName>
</protein>
<feature type="region of interest" description="Disordered" evidence="1">
    <location>
        <begin position="978"/>
        <end position="997"/>
    </location>
</feature>
<dbReference type="InterPro" id="IPR018712">
    <property type="entry name" value="Tle1-like_cat"/>
</dbReference>
<evidence type="ECO:0000256" key="1">
    <source>
        <dbReference type="SAM" id="MobiDB-lite"/>
    </source>
</evidence>
<organism evidence="4 5">
    <name type="scientific">Hortaea werneckii</name>
    <name type="common">Black yeast</name>
    <name type="synonym">Cladosporium werneckii</name>
    <dbReference type="NCBI Taxonomy" id="91943"/>
    <lineage>
        <taxon>Eukaryota</taxon>
        <taxon>Fungi</taxon>
        <taxon>Dikarya</taxon>
        <taxon>Ascomycota</taxon>
        <taxon>Pezizomycotina</taxon>
        <taxon>Dothideomycetes</taxon>
        <taxon>Dothideomycetidae</taxon>
        <taxon>Mycosphaerellales</taxon>
        <taxon>Teratosphaeriaceae</taxon>
        <taxon>Hortaea</taxon>
    </lineage>
</organism>
<evidence type="ECO:0000259" key="2">
    <source>
        <dbReference type="Pfam" id="PF01926"/>
    </source>
</evidence>
<feature type="domain" description="T6SS Phospholipase effector Tle1-like catalytic" evidence="3">
    <location>
        <begin position="9"/>
        <end position="283"/>
    </location>
</feature>
<sequence>MAATPVPVRLIVCVDGTSRSCSGTTETHIHRLYTGVKCGRCVDSSGAAFDQRPLYVPGIGSADDVLSRDRIQANVLGQGYLKQIHEVYEACCQLKGDGDELWLFGYSRGAYVVRAVAGLLHTFGALESAGRPEFAKDFKKIVKESEANRGKSSLVLSPTSKRLQSSGVVLTENIKVTSTSTAATRAAAKIKFVGVFDTIKALGEDDPFDVSLNSSIQHLRHALALNEDRKALAPQAIFPDEFYRMNLTESMRSFVQAYFMGDHADLGGVAKKSGLGLYPLQWTAIEASNCGLSFTPLTSQSTSHESLLSSVLPTASDGGEAAWCFTAANGIKTHMRDIRGLHSASDSRNDTALRLISKYGSIRQKRQCEIFTLDGYLGGYCDWAPQGTILHPSVYMLVDEHSSITLEMREVKLQRYLEDWREKMLGSKDGVVNTGFWLDQDDDDAPDPGPLRVLVCGNTGVGKSTLINRTFGVDVTQSSNRTRGIHDVQEEMTFDGRPDLIVHDSGGFEAGADSEFLAIERFLQDKSAKVNVSERLHVIWFCIDINSPRTLQTVTEKLFQAVSRYANDVPIVLVATKKDELLDIEFGIHRKALRKAGQRLDEDACDAHAEQKLQERVAMIRSEMESVPGGKLEACVAVSQGDLIRHAHKKALKRRLTSTPDDASSIANLSQTTSHCFDTDKVRLLYIRAQVTRIDLKIDMALCEVNRRYKRLIRDATGSVFAPGGATITRKVSTTAITKKIINCFGLPTVSAEMALDALNTNVWNTLGQNLVLALAEGLHIFGIMASGAMSGIPIFLVSGSINASYIVPATCRLFLIMACDLTFVLARSFKEVTFRTSGQPTERDVNAAARNYQLRGYSKHVHKEVKQLVPRRNVVKSFQAEKVQQGLQAIFTTYKDRLMEDVDLPLDAVQSHTDAASTDGDSSTDADSSLFNDVRLANAAVAELDARPPVAELEADATLVELPDNGLAELAHSRSTVKRPVEVAHSPTATRKSGWN</sequence>
<accession>A0A3M7CBW9</accession>
<evidence type="ECO:0008006" key="6">
    <source>
        <dbReference type="Google" id="ProtNLM"/>
    </source>
</evidence>
<dbReference type="Pfam" id="PF01926">
    <property type="entry name" value="MMR_HSR1"/>
    <property type="match status" value="1"/>
</dbReference>
<feature type="compositionally biased region" description="Polar residues" evidence="1">
    <location>
        <begin position="988"/>
        <end position="997"/>
    </location>
</feature>
<dbReference type="Proteomes" id="UP000270230">
    <property type="component" value="Unassembled WGS sequence"/>
</dbReference>
<dbReference type="CDD" id="cd00882">
    <property type="entry name" value="Ras_like_GTPase"/>
    <property type="match status" value="1"/>
</dbReference>
<evidence type="ECO:0000259" key="3">
    <source>
        <dbReference type="Pfam" id="PF09994"/>
    </source>
</evidence>
<dbReference type="OrthoDB" id="59699at2759"/>
<dbReference type="InterPro" id="IPR006073">
    <property type="entry name" value="GTP-bd"/>
</dbReference>
<comment type="caution">
    <text evidence="4">The sequence shown here is derived from an EMBL/GenBank/DDBJ whole genome shotgun (WGS) entry which is preliminary data.</text>
</comment>
<evidence type="ECO:0000313" key="4">
    <source>
        <dbReference type="EMBL" id="RMY49479.1"/>
    </source>
</evidence>
<evidence type="ECO:0000313" key="5">
    <source>
        <dbReference type="Proteomes" id="UP000270230"/>
    </source>
</evidence>
<name>A0A3M7CBW9_HORWE</name>
<feature type="domain" description="G" evidence="2">
    <location>
        <begin position="452"/>
        <end position="577"/>
    </location>
</feature>
<reference evidence="4 5" key="1">
    <citation type="journal article" date="2018" name="BMC Genomics">
        <title>Genomic evidence for intraspecific hybridization in a clonal and extremely halotolerant yeast.</title>
        <authorList>
            <person name="Gostincar C."/>
            <person name="Stajich J.E."/>
            <person name="Zupancic J."/>
            <person name="Zalar P."/>
            <person name="Gunde-Cimerman N."/>
        </authorList>
    </citation>
    <scope>NUCLEOTIDE SEQUENCE [LARGE SCALE GENOMIC DNA]</scope>
    <source>
        <strain evidence="4 5">EXF-151</strain>
    </source>
</reference>
<dbReference type="Gene3D" id="3.40.50.300">
    <property type="entry name" value="P-loop containing nucleotide triphosphate hydrolases"/>
    <property type="match status" value="1"/>
</dbReference>
<proteinExistence type="predicted"/>
<dbReference type="InterPro" id="IPR027417">
    <property type="entry name" value="P-loop_NTPase"/>
</dbReference>
<dbReference type="SUPFAM" id="SSF52540">
    <property type="entry name" value="P-loop containing nucleoside triphosphate hydrolases"/>
    <property type="match status" value="1"/>
</dbReference>
<dbReference type="PANTHER" id="PTHR33840:SF1">
    <property type="entry name" value="TLE1 PHOSPHOLIPASE DOMAIN-CONTAINING PROTEIN"/>
    <property type="match status" value="1"/>
</dbReference>
<gene>
    <name evidence="4" type="ORF">D0865_07466</name>
</gene>
<dbReference type="AlphaFoldDB" id="A0A3M7CBW9"/>